<comment type="caution">
    <text evidence="2">The sequence shown here is derived from an EMBL/GenBank/DDBJ whole genome shotgun (WGS) entry which is preliminary data.</text>
</comment>
<dbReference type="AlphaFoldDB" id="A0AAV7QD86"/>
<evidence type="ECO:0000313" key="2">
    <source>
        <dbReference type="EMBL" id="KAJ1138120.1"/>
    </source>
</evidence>
<dbReference type="InterPro" id="IPR001005">
    <property type="entry name" value="SANT/Myb"/>
</dbReference>
<evidence type="ECO:0000259" key="1">
    <source>
        <dbReference type="PROSITE" id="PS50090"/>
    </source>
</evidence>
<dbReference type="PROSITE" id="PS50090">
    <property type="entry name" value="MYB_LIKE"/>
    <property type="match status" value="1"/>
</dbReference>
<keyword evidence="3" id="KW-1185">Reference proteome</keyword>
<dbReference type="Gene3D" id="1.10.10.60">
    <property type="entry name" value="Homeodomain-like"/>
    <property type="match status" value="1"/>
</dbReference>
<protein>
    <recommendedName>
        <fullName evidence="1">Myb-like domain-containing protein</fullName>
    </recommendedName>
</protein>
<gene>
    <name evidence="2" type="ORF">NDU88_004511</name>
</gene>
<dbReference type="InterPro" id="IPR028002">
    <property type="entry name" value="Myb_DNA-bind_5"/>
</dbReference>
<organism evidence="2 3">
    <name type="scientific">Pleurodeles waltl</name>
    <name type="common">Iberian ribbed newt</name>
    <dbReference type="NCBI Taxonomy" id="8319"/>
    <lineage>
        <taxon>Eukaryota</taxon>
        <taxon>Metazoa</taxon>
        <taxon>Chordata</taxon>
        <taxon>Craniata</taxon>
        <taxon>Vertebrata</taxon>
        <taxon>Euteleostomi</taxon>
        <taxon>Amphibia</taxon>
        <taxon>Batrachia</taxon>
        <taxon>Caudata</taxon>
        <taxon>Salamandroidea</taxon>
        <taxon>Salamandridae</taxon>
        <taxon>Pleurodelinae</taxon>
        <taxon>Pleurodeles</taxon>
    </lineage>
</organism>
<proteinExistence type="predicted"/>
<evidence type="ECO:0000313" key="3">
    <source>
        <dbReference type="Proteomes" id="UP001066276"/>
    </source>
</evidence>
<dbReference type="Pfam" id="PF13873">
    <property type="entry name" value="Myb_DNA-bind_5"/>
    <property type="match status" value="1"/>
</dbReference>
<sequence length="104" mass="12057">MEPLARICLRGGSKMAASCHPDPQIAEELEKLEDGVLLLYAKLYGRPEEEVSAHQKRGLWQAIAKEVRTLVVYNRQCTHCRKRWEDLRRWARKTGEAQLEKPSQ</sequence>
<dbReference type="Proteomes" id="UP001066276">
    <property type="component" value="Chromosome 6"/>
</dbReference>
<accession>A0AAV7QD86</accession>
<dbReference type="EMBL" id="JANPWB010000010">
    <property type="protein sequence ID" value="KAJ1138120.1"/>
    <property type="molecule type" value="Genomic_DNA"/>
</dbReference>
<reference evidence="2" key="1">
    <citation type="journal article" date="2022" name="bioRxiv">
        <title>Sequencing and chromosome-scale assembly of the giantPleurodeles waltlgenome.</title>
        <authorList>
            <person name="Brown T."/>
            <person name="Elewa A."/>
            <person name="Iarovenko S."/>
            <person name="Subramanian E."/>
            <person name="Araus A.J."/>
            <person name="Petzold A."/>
            <person name="Susuki M."/>
            <person name="Suzuki K.-i.T."/>
            <person name="Hayashi T."/>
            <person name="Toyoda A."/>
            <person name="Oliveira C."/>
            <person name="Osipova E."/>
            <person name="Leigh N.D."/>
            <person name="Simon A."/>
            <person name="Yun M.H."/>
        </authorList>
    </citation>
    <scope>NUCLEOTIDE SEQUENCE</scope>
    <source>
        <strain evidence="2">20211129_DDA</strain>
        <tissue evidence="2">Liver</tissue>
    </source>
</reference>
<name>A0AAV7QD86_PLEWA</name>
<feature type="domain" description="Myb-like" evidence="1">
    <location>
        <begin position="33"/>
        <end position="88"/>
    </location>
</feature>